<sequence>MTSIKCITLEEELKKNPELKLSDIQILREWCEKQPHLPKIQDVELAIFLYCNYYYIERTKNMIENYYTYRTHVPELFSNRNVLKMKQLRDAFKIGTHLVLEHEEYGIMILRLVDMDPSHFVHNELIKAQIMSYDEFLWTRGLKKRYMWIFDAMGFTMGHMTRCNLPSLKKMMYYIQNAAPVRTLEVHIINTSSIVEQIFNMIKPFMNEEMINSVHFHTSLQSINKYIPIEILPDEFGGKAGPIKELMDAHLKRIENFHEWFLEDEKNHRVNESLRIGNNKTSSDLFGVDGTFKQID</sequence>
<dbReference type="PANTHER" id="PTHR10174">
    <property type="entry name" value="ALPHA-TOCOPHEROL TRANSFER PROTEIN-RELATED"/>
    <property type="match status" value="1"/>
</dbReference>
<keyword evidence="2" id="KW-1185">Reference proteome</keyword>
<evidence type="ECO:0000259" key="1">
    <source>
        <dbReference type="PROSITE" id="PS50191"/>
    </source>
</evidence>
<reference evidence="3" key="1">
    <citation type="submission" date="2025-08" db="UniProtKB">
        <authorList>
            <consortium name="RefSeq"/>
        </authorList>
    </citation>
    <scope>IDENTIFICATION</scope>
</reference>
<dbReference type="PRINTS" id="PR00180">
    <property type="entry name" value="CRETINALDHBP"/>
</dbReference>
<dbReference type="PROSITE" id="PS50191">
    <property type="entry name" value="CRAL_TRIO"/>
    <property type="match status" value="1"/>
</dbReference>
<dbReference type="GO" id="GO:1902936">
    <property type="term" value="F:phosphatidylinositol bisphosphate binding"/>
    <property type="evidence" value="ECO:0007669"/>
    <property type="project" value="TreeGrafter"/>
</dbReference>
<dbReference type="CDD" id="cd00170">
    <property type="entry name" value="SEC14"/>
    <property type="match status" value="1"/>
</dbReference>
<gene>
    <name evidence="3" type="primary">LOC106749028</name>
</gene>
<accession>A0A6P3XZP8</accession>
<name>A0A6P3XZP8_DINQU</name>
<dbReference type="SUPFAM" id="SSF46938">
    <property type="entry name" value="CRAL/TRIO N-terminal domain"/>
    <property type="match status" value="1"/>
</dbReference>
<feature type="domain" description="CRAL-TRIO" evidence="1">
    <location>
        <begin position="85"/>
        <end position="244"/>
    </location>
</feature>
<dbReference type="Gene3D" id="3.40.525.10">
    <property type="entry name" value="CRAL-TRIO lipid binding domain"/>
    <property type="match status" value="1"/>
</dbReference>
<evidence type="ECO:0000313" key="3">
    <source>
        <dbReference type="RefSeq" id="XP_014483547.1"/>
    </source>
</evidence>
<protein>
    <submittedName>
        <fullName evidence="3">Alpha-tocopherol transfer protein-like</fullName>
    </submittedName>
</protein>
<dbReference type="Pfam" id="PF00650">
    <property type="entry name" value="CRAL_TRIO"/>
    <property type="match status" value="1"/>
</dbReference>
<dbReference type="AlphaFoldDB" id="A0A6P3XZP8"/>
<dbReference type="Gene3D" id="1.10.8.20">
    <property type="entry name" value="N-terminal domain of phosphatidylinositol transfer protein sec14p"/>
    <property type="match status" value="1"/>
</dbReference>
<dbReference type="PANTHER" id="PTHR10174:SF213">
    <property type="entry name" value="CRAL-TRIO DOMAIN-CONTAINING PROTEIN"/>
    <property type="match status" value="1"/>
</dbReference>
<dbReference type="RefSeq" id="XP_014483547.1">
    <property type="nucleotide sequence ID" value="XM_014628061.1"/>
</dbReference>
<dbReference type="InterPro" id="IPR036865">
    <property type="entry name" value="CRAL-TRIO_dom_sf"/>
</dbReference>
<dbReference type="OrthoDB" id="6432525at2759"/>
<dbReference type="KEGG" id="dqu:106749028"/>
<dbReference type="InterPro" id="IPR001251">
    <property type="entry name" value="CRAL-TRIO_dom"/>
</dbReference>
<evidence type="ECO:0000313" key="2">
    <source>
        <dbReference type="Proteomes" id="UP000515204"/>
    </source>
</evidence>
<dbReference type="GO" id="GO:0016020">
    <property type="term" value="C:membrane"/>
    <property type="evidence" value="ECO:0007669"/>
    <property type="project" value="TreeGrafter"/>
</dbReference>
<dbReference type="InterPro" id="IPR036273">
    <property type="entry name" value="CRAL/TRIO_N_dom_sf"/>
</dbReference>
<dbReference type="GeneID" id="106749028"/>
<dbReference type="SUPFAM" id="SSF52087">
    <property type="entry name" value="CRAL/TRIO domain"/>
    <property type="match status" value="1"/>
</dbReference>
<dbReference type="Proteomes" id="UP000515204">
    <property type="component" value="Unplaced"/>
</dbReference>
<dbReference type="SMART" id="SM00516">
    <property type="entry name" value="SEC14"/>
    <property type="match status" value="1"/>
</dbReference>
<proteinExistence type="predicted"/>
<organism evidence="2 3">
    <name type="scientific">Dinoponera quadriceps</name>
    <name type="common">South American ant</name>
    <dbReference type="NCBI Taxonomy" id="609295"/>
    <lineage>
        <taxon>Eukaryota</taxon>
        <taxon>Metazoa</taxon>
        <taxon>Ecdysozoa</taxon>
        <taxon>Arthropoda</taxon>
        <taxon>Hexapoda</taxon>
        <taxon>Insecta</taxon>
        <taxon>Pterygota</taxon>
        <taxon>Neoptera</taxon>
        <taxon>Endopterygota</taxon>
        <taxon>Hymenoptera</taxon>
        <taxon>Apocrita</taxon>
        <taxon>Aculeata</taxon>
        <taxon>Formicoidea</taxon>
        <taxon>Formicidae</taxon>
        <taxon>Ponerinae</taxon>
        <taxon>Ponerini</taxon>
        <taxon>Dinoponera</taxon>
    </lineage>
</organism>